<accession>C4F9D1</accession>
<dbReference type="EMBL" id="ABXH02000013">
    <property type="protein sequence ID" value="EEP44619.1"/>
    <property type="molecule type" value="Genomic_DNA"/>
</dbReference>
<name>C4F9D1_9ACTN</name>
<evidence type="ECO:0000313" key="2">
    <source>
        <dbReference type="EMBL" id="EEP44619.1"/>
    </source>
</evidence>
<evidence type="ECO:0000313" key="3">
    <source>
        <dbReference type="Proteomes" id="UP000003295"/>
    </source>
</evidence>
<keyword evidence="1" id="KW-0812">Transmembrane</keyword>
<keyword evidence="1" id="KW-0472">Membrane</keyword>
<dbReference type="AlphaFoldDB" id="C4F9D1"/>
<evidence type="ECO:0000256" key="1">
    <source>
        <dbReference type="SAM" id="Phobius"/>
    </source>
</evidence>
<keyword evidence="1" id="KW-1133">Transmembrane helix</keyword>
<protein>
    <submittedName>
        <fullName evidence="2">Uncharacterized protein</fullName>
    </submittedName>
</protein>
<dbReference type="HOGENOM" id="CLU_2681341_0_0_11"/>
<reference evidence="2 3" key="1">
    <citation type="submission" date="2009-04" db="EMBL/GenBank/DDBJ databases">
        <authorList>
            <person name="Weinstock G."/>
            <person name="Sodergren E."/>
            <person name="Clifton S."/>
            <person name="Fulton L."/>
            <person name="Fulton B."/>
            <person name="Courtney L."/>
            <person name="Fronick C."/>
            <person name="Harrison M."/>
            <person name="Strong C."/>
            <person name="Farmer C."/>
            <person name="Delahaunty K."/>
            <person name="Markovic C."/>
            <person name="Hall O."/>
            <person name="Minx P."/>
            <person name="Tomlinson C."/>
            <person name="Mitreva M."/>
            <person name="Nelson J."/>
            <person name="Hou S."/>
            <person name="Wollam A."/>
            <person name="Pepin K.H."/>
            <person name="Johnson M."/>
            <person name="Bhonagiri V."/>
            <person name="Nash W.E."/>
            <person name="Warren W."/>
            <person name="Chinwalla A."/>
            <person name="Mardis E.R."/>
            <person name="Wilson R.K."/>
        </authorList>
    </citation>
    <scope>NUCLEOTIDE SEQUENCE [LARGE SCALE GENOMIC DNA]</scope>
    <source>
        <strain evidence="2 3">DSM 13280</strain>
    </source>
</reference>
<proteinExistence type="predicted"/>
<feature type="transmembrane region" description="Helical" evidence="1">
    <location>
        <begin position="36"/>
        <end position="57"/>
    </location>
</feature>
<gene>
    <name evidence="2" type="ORF">COLINT_02665</name>
</gene>
<dbReference type="Proteomes" id="UP000003295">
    <property type="component" value="Unassembled WGS sequence"/>
</dbReference>
<organism evidence="2 3">
    <name type="scientific">Collinsella intestinalis DSM 13280</name>
    <dbReference type="NCBI Taxonomy" id="521003"/>
    <lineage>
        <taxon>Bacteria</taxon>
        <taxon>Bacillati</taxon>
        <taxon>Actinomycetota</taxon>
        <taxon>Coriobacteriia</taxon>
        <taxon>Coriobacteriales</taxon>
        <taxon>Coriobacteriaceae</taxon>
        <taxon>Collinsella</taxon>
    </lineage>
</organism>
<comment type="caution">
    <text evidence="2">The sequence shown here is derived from an EMBL/GenBank/DDBJ whole genome shotgun (WGS) entry which is preliminary data.</text>
</comment>
<sequence>MAAIGVESGMLGRREQFESAHSRARRDGAAVEMFDILAPVLMIAGAIAVVALVYLLFATLKDRNARKGDEERER</sequence>